<organism evidence="2 3">
    <name type="scientific">Aspergillus novofumigatus (strain IBT 16806)</name>
    <dbReference type="NCBI Taxonomy" id="1392255"/>
    <lineage>
        <taxon>Eukaryota</taxon>
        <taxon>Fungi</taxon>
        <taxon>Dikarya</taxon>
        <taxon>Ascomycota</taxon>
        <taxon>Pezizomycotina</taxon>
        <taxon>Eurotiomycetes</taxon>
        <taxon>Eurotiomycetidae</taxon>
        <taxon>Eurotiales</taxon>
        <taxon>Aspergillaceae</taxon>
        <taxon>Aspergillus</taxon>
        <taxon>Aspergillus subgen. Fumigati</taxon>
    </lineage>
</organism>
<dbReference type="AlphaFoldDB" id="A0A2I1CL19"/>
<dbReference type="InterPro" id="IPR056021">
    <property type="entry name" value="DUF7600"/>
</dbReference>
<comment type="caution">
    <text evidence="2">The sequence shown here is derived from an EMBL/GenBank/DDBJ whole genome shotgun (WGS) entry which is preliminary data.</text>
</comment>
<evidence type="ECO:0000313" key="2">
    <source>
        <dbReference type="EMBL" id="PKX98318.1"/>
    </source>
</evidence>
<dbReference type="EMBL" id="MSZS01000001">
    <property type="protein sequence ID" value="PKX98318.1"/>
    <property type="molecule type" value="Genomic_DNA"/>
</dbReference>
<sequence>MAGDLGNISPTMTSAASSLSDYISGIRFILEDYQEVTLGNIVAKNERMLEIGAELCRPTSFIAAVRPRGIQALRAVTDKGDISSWEQNYPSDLKPLFPSDPRASQPPIWRTTGLWYPEILAPSHLLHDSTFAGRQIHLQENRPLVQTMSGGIKGHMLQYLTRISVKVSETAIVGIDLFYNDHPPVNCLQACPATAKGDYTTRIRFPIEGW</sequence>
<dbReference type="GeneID" id="36535960"/>
<feature type="domain" description="DUF7600" evidence="1">
    <location>
        <begin position="20"/>
        <end position="85"/>
    </location>
</feature>
<protein>
    <recommendedName>
        <fullName evidence="1">DUF7600 domain-containing protein</fullName>
    </recommendedName>
</protein>
<dbReference type="Proteomes" id="UP000234474">
    <property type="component" value="Unassembled WGS sequence"/>
</dbReference>
<accession>A0A2I1CL19</accession>
<dbReference type="VEuPathDB" id="FungiDB:P174DRAFT_446956"/>
<proteinExistence type="predicted"/>
<evidence type="ECO:0000259" key="1">
    <source>
        <dbReference type="Pfam" id="PF24539"/>
    </source>
</evidence>
<reference evidence="3" key="1">
    <citation type="journal article" date="2018" name="Proc. Natl. Acad. Sci. U.S.A.">
        <title>Linking secondary metabolites to gene clusters through genome sequencing of six diverse Aspergillus species.</title>
        <authorList>
            <person name="Kaerboelling I."/>
            <person name="Vesth T.C."/>
            <person name="Frisvad J.C."/>
            <person name="Nybo J.L."/>
            <person name="Theobald S."/>
            <person name="Kuo A."/>
            <person name="Bowyer P."/>
            <person name="Matsuda Y."/>
            <person name="Mondo S."/>
            <person name="Lyhne E.K."/>
            <person name="Kogle M.E."/>
            <person name="Clum A."/>
            <person name="Lipzen A."/>
            <person name="Salamov A."/>
            <person name="Ngan C.Y."/>
            <person name="Daum C."/>
            <person name="Chiniquy J."/>
            <person name="Barry K."/>
            <person name="LaButti K."/>
            <person name="Haridas S."/>
            <person name="Simmons B.A."/>
            <person name="Magnuson J.K."/>
            <person name="Mortensen U.H."/>
            <person name="Larsen T.O."/>
            <person name="Grigoriev I.V."/>
            <person name="Baker S.E."/>
            <person name="Andersen M.R."/>
        </authorList>
    </citation>
    <scope>NUCLEOTIDE SEQUENCE [LARGE SCALE GENOMIC DNA]</scope>
    <source>
        <strain evidence="3">IBT 16806</strain>
    </source>
</reference>
<dbReference type="Pfam" id="PF24539">
    <property type="entry name" value="DUF7600"/>
    <property type="match status" value="1"/>
</dbReference>
<name>A0A2I1CL19_ASPN1</name>
<keyword evidence="3" id="KW-1185">Reference proteome</keyword>
<dbReference type="RefSeq" id="XP_024686913.1">
    <property type="nucleotide sequence ID" value="XM_024828634.1"/>
</dbReference>
<gene>
    <name evidence="2" type="ORF">P174DRAFT_446956</name>
</gene>
<evidence type="ECO:0000313" key="3">
    <source>
        <dbReference type="Proteomes" id="UP000234474"/>
    </source>
</evidence>
<dbReference type="OrthoDB" id="5273847at2759"/>